<dbReference type="GO" id="GO:0046314">
    <property type="term" value="P:phosphocreatine biosynthetic process"/>
    <property type="evidence" value="ECO:0007669"/>
    <property type="project" value="InterPro"/>
</dbReference>
<keyword evidence="2 5" id="KW-0547">Nucleotide-binding</keyword>
<reference evidence="8 9" key="1">
    <citation type="submission" date="2018-05" db="EMBL/GenBank/DDBJ databases">
        <title>Coraliomargarita sinensis sp. nov., isolated from a marine solar saltern.</title>
        <authorList>
            <person name="Zhou L.Y."/>
        </authorList>
    </citation>
    <scope>NUCLEOTIDE SEQUENCE [LARGE SCALE GENOMIC DNA]</scope>
    <source>
        <strain evidence="8 9">WN38</strain>
    </source>
</reference>
<feature type="binding site" evidence="5">
    <location>
        <position position="123"/>
    </location>
    <ligand>
        <name>ATP</name>
        <dbReference type="ChEBI" id="CHEBI:30616"/>
    </ligand>
</feature>
<dbReference type="AlphaFoldDB" id="A0A317ZKB0"/>
<dbReference type="CDD" id="cd07930">
    <property type="entry name" value="bacterial_phosphagen_kinase"/>
    <property type="match status" value="1"/>
</dbReference>
<dbReference type="PROSITE" id="PS00112">
    <property type="entry name" value="PHOSPHAGEN_KINASE"/>
    <property type="match status" value="1"/>
</dbReference>
<dbReference type="InParanoid" id="A0A317ZKB0"/>
<organism evidence="8 9">
    <name type="scientific">Coraliomargarita sinensis</name>
    <dbReference type="NCBI Taxonomy" id="2174842"/>
    <lineage>
        <taxon>Bacteria</taxon>
        <taxon>Pseudomonadati</taxon>
        <taxon>Verrucomicrobiota</taxon>
        <taxon>Opitutia</taxon>
        <taxon>Puniceicoccales</taxon>
        <taxon>Coraliomargaritaceae</taxon>
        <taxon>Coraliomargarita</taxon>
    </lineage>
</organism>
<dbReference type="SUPFAM" id="SSF55931">
    <property type="entry name" value="Glutamine synthetase/guanido kinase"/>
    <property type="match status" value="1"/>
</dbReference>
<dbReference type="Gene3D" id="3.30.590.10">
    <property type="entry name" value="Glutamine synthetase/guanido kinase, catalytic domain"/>
    <property type="match status" value="1"/>
</dbReference>
<feature type="binding site" evidence="5">
    <location>
        <position position="89"/>
    </location>
    <ligand>
        <name>ATP</name>
        <dbReference type="ChEBI" id="CHEBI:30616"/>
    </ligand>
</feature>
<keyword evidence="1 5" id="KW-0808">Transferase</keyword>
<dbReference type="GO" id="GO:0004111">
    <property type="term" value="F:creatine kinase activity"/>
    <property type="evidence" value="ECO:0007669"/>
    <property type="project" value="InterPro"/>
</dbReference>
<dbReference type="InterPro" id="IPR022414">
    <property type="entry name" value="ATP-guanido_PTrfase_cat"/>
</dbReference>
<feature type="binding site" evidence="5">
    <location>
        <begin position="26"/>
        <end position="30"/>
    </location>
    <ligand>
        <name>ATP</name>
        <dbReference type="ChEBI" id="CHEBI:30616"/>
    </ligand>
</feature>
<dbReference type="GO" id="GO:0005524">
    <property type="term" value="F:ATP binding"/>
    <property type="evidence" value="ECO:0007669"/>
    <property type="project" value="UniProtKB-UniRule"/>
</dbReference>
<dbReference type="Pfam" id="PF00217">
    <property type="entry name" value="ATP-gua_Ptrans"/>
    <property type="match status" value="1"/>
</dbReference>
<evidence type="ECO:0000256" key="3">
    <source>
        <dbReference type="ARBA" id="ARBA00022777"/>
    </source>
</evidence>
<evidence type="ECO:0000256" key="5">
    <source>
        <dbReference type="PROSITE-ProRule" id="PRU00843"/>
    </source>
</evidence>
<protein>
    <submittedName>
        <fullName evidence="8">Protein arginine kinase</fullName>
    </submittedName>
</protein>
<gene>
    <name evidence="8" type="ORF">DDZ13_06835</name>
</gene>
<accession>A0A317ZKB0</accession>
<dbReference type="GO" id="GO:0005615">
    <property type="term" value="C:extracellular space"/>
    <property type="evidence" value="ECO:0007669"/>
    <property type="project" value="TreeGrafter"/>
</dbReference>
<evidence type="ECO:0000256" key="6">
    <source>
        <dbReference type="RuleBase" id="RU000505"/>
    </source>
</evidence>
<dbReference type="PANTHER" id="PTHR11547">
    <property type="entry name" value="ARGININE OR CREATINE KINASE"/>
    <property type="match status" value="1"/>
</dbReference>
<dbReference type="RefSeq" id="WP_110130704.1">
    <property type="nucleotide sequence ID" value="NZ_QHJQ01000004.1"/>
</dbReference>
<proteinExistence type="inferred from homology"/>
<sequence length="362" mass="40669">MIEPLLNCKDAELTHNTQKATPVVLSTRLRLARNLLGTPFPERASLAQRSDILSKCSDHLSGLGKMKKGSFFEISELSDLEKQVLVERHLISRELCESQQGSGVYINKAQTCSVMINEEDHLRIQFLKTGFHLKNVWKQIDRFDTELEEHLDIAYDSEFGYLTACPTNLGTGLRASVMMHLPGLVLSDQMERVIRAVNQLGITVRGLFGEGSDATGHVFQISNQQTLGEQEGDIIDRLGNVLKTVIDHEVNARFKCLEDSRSKVLDQIGRAYGVLRNAHVVNSAEAMNMLSLLRLAVDFEMLPESNRAEIDRFFIECQPGHIQHATKSEIEPDERDVCRAKKLREELGSLPALDFDKLADLT</sequence>
<keyword evidence="9" id="KW-1185">Reference proteome</keyword>
<dbReference type="PANTHER" id="PTHR11547:SF38">
    <property type="entry name" value="ARGININE KINASE 1-RELATED"/>
    <property type="match status" value="1"/>
</dbReference>
<dbReference type="PROSITE" id="PS51510">
    <property type="entry name" value="PHOSPHAGEN_KINASE_C"/>
    <property type="match status" value="1"/>
</dbReference>
<dbReference type="InterPro" id="IPR014746">
    <property type="entry name" value="Gln_synth/guanido_kin_cat_dom"/>
</dbReference>
<evidence type="ECO:0000313" key="9">
    <source>
        <dbReference type="Proteomes" id="UP000247099"/>
    </source>
</evidence>
<comment type="caution">
    <text evidence="8">The sequence shown here is derived from an EMBL/GenBank/DDBJ whole genome shotgun (WGS) entry which is preliminary data.</text>
</comment>
<comment type="similarity">
    <text evidence="5 6">Belongs to the ATP:guanido phosphotransferase family.</text>
</comment>
<keyword evidence="4 5" id="KW-0067">ATP-binding</keyword>
<evidence type="ECO:0000256" key="1">
    <source>
        <dbReference type="ARBA" id="ARBA00022679"/>
    </source>
</evidence>
<dbReference type="EMBL" id="QHJQ01000004">
    <property type="protein sequence ID" value="PXA04249.1"/>
    <property type="molecule type" value="Genomic_DNA"/>
</dbReference>
<dbReference type="InterPro" id="IPR000749">
    <property type="entry name" value="ATP-guanido_PTrfase"/>
</dbReference>
<dbReference type="Proteomes" id="UP000247099">
    <property type="component" value="Unassembled WGS sequence"/>
</dbReference>
<evidence type="ECO:0000256" key="2">
    <source>
        <dbReference type="ARBA" id="ARBA00022741"/>
    </source>
</evidence>
<name>A0A317ZKB0_9BACT</name>
<evidence type="ECO:0000259" key="7">
    <source>
        <dbReference type="PROSITE" id="PS51510"/>
    </source>
</evidence>
<feature type="binding site" evidence="5">
    <location>
        <begin position="174"/>
        <end position="178"/>
    </location>
    <ligand>
        <name>ATP</name>
        <dbReference type="ChEBI" id="CHEBI:30616"/>
    </ligand>
</feature>
<evidence type="ECO:0000256" key="4">
    <source>
        <dbReference type="ARBA" id="ARBA00022840"/>
    </source>
</evidence>
<evidence type="ECO:0000313" key="8">
    <source>
        <dbReference type="EMBL" id="PXA04249.1"/>
    </source>
</evidence>
<dbReference type="OrthoDB" id="9791353at2"/>
<dbReference type="InterPro" id="IPR023660">
    <property type="entry name" value="Arg_Kinase"/>
</dbReference>
<feature type="binding site" evidence="5">
    <location>
        <begin position="205"/>
        <end position="210"/>
    </location>
    <ligand>
        <name>ATP</name>
        <dbReference type="ChEBI" id="CHEBI:30616"/>
    </ligand>
</feature>
<dbReference type="InterPro" id="IPR022415">
    <property type="entry name" value="ATP-guanido_PTrfase_AS"/>
</dbReference>
<dbReference type="NCBIfam" id="NF002194">
    <property type="entry name" value="PRK01059.1-4"/>
    <property type="match status" value="1"/>
</dbReference>
<feature type="domain" description="Phosphagen kinase C-terminal" evidence="7">
    <location>
        <begin position="23"/>
        <end position="252"/>
    </location>
</feature>
<keyword evidence="3 5" id="KW-0418">Kinase</keyword>